<gene>
    <name evidence="15" type="ORF">L798_04766</name>
</gene>
<dbReference type="PANTHER" id="PTHR10270">
    <property type="entry name" value="SOX TRANSCRIPTION FACTOR"/>
    <property type="match status" value="1"/>
</dbReference>
<keyword evidence="9" id="KW-0804">Transcription</keyword>
<comment type="similarity">
    <text evidence="2">Belongs to the SRY family.</text>
</comment>
<dbReference type="SMART" id="SM00398">
    <property type="entry name" value="HMG"/>
    <property type="match status" value="1"/>
</dbReference>
<dbReference type="AlphaFoldDB" id="A0A067QHN1"/>
<proteinExistence type="inferred from homology"/>
<evidence type="ECO:0000256" key="7">
    <source>
        <dbReference type="ARBA" id="ARBA00023125"/>
    </source>
</evidence>
<evidence type="ECO:0000256" key="9">
    <source>
        <dbReference type="ARBA" id="ARBA00023163"/>
    </source>
</evidence>
<dbReference type="PROSITE" id="PS50118">
    <property type="entry name" value="HMG_BOX_2"/>
    <property type="match status" value="1"/>
</dbReference>
<feature type="compositionally biased region" description="Basic residues" evidence="13">
    <location>
        <begin position="186"/>
        <end position="199"/>
    </location>
</feature>
<feature type="region of interest" description="Disordered" evidence="13">
    <location>
        <begin position="298"/>
        <end position="365"/>
    </location>
</feature>
<dbReference type="GO" id="GO:0030154">
    <property type="term" value="P:cell differentiation"/>
    <property type="evidence" value="ECO:0007669"/>
    <property type="project" value="UniProtKB-KW"/>
</dbReference>
<keyword evidence="5" id="KW-0112">Calmodulin-binding</keyword>
<feature type="domain" description="HMG box" evidence="14">
    <location>
        <begin position="213"/>
        <end position="281"/>
    </location>
</feature>
<evidence type="ECO:0000256" key="12">
    <source>
        <dbReference type="PROSITE-ProRule" id="PRU00267"/>
    </source>
</evidence>
<name>A0A067QHN1_ZOONE</name>
<dbReference type="GO" id="GO:0016607">
    <property type="term" value="C:nuclear speck"/>
    <property type="evidence" value="ECO:0007669"/>
    <property type="project" value="UniProtKB-SubCell"/>
</dbReference>
<keyword evidence="6" id="KW-0726">Sexual differentiation</keyword>
<feature type="compositionally biased region" description="Polar residues" evidence="13">
    <location>
        <begin position="338"/>
        <end position="358"/>
    </location>
</feature>
<feature type="DNA-binding region" description="HMG box" evidence="12">
    <location>
        <begin position="213"/>
        <end position="281"/>
    </location>
</feature>
<evidence type="ECO:0000259" key="14">
    <source>
        <dbReference type="PROSITE" id="PS50118"/>
    </source>
</evidence>
<keyword evidence="8" id="KW-0010">Activator</keyword>
<comment type="function">
    <text evidence="11">Transcriptional regulator that controls a genetic switch in male development. It is necessary and sufficient for initiating male sex determination by directing the development of supporting cell precursors (pre-Sertoli cells) as Sertoli rather than granulosa cells. Involved in different aspects of gene regulation including promoter activation or repression. Binds to the DNA consensus sequence 5'-[AT]AACAA[AT]-3'. SRY HMG box recognizes DNA by partial intercalation in the minor groove and promotes DNA bending. Also involved in pre-mRNA splicing. In male adult brain involved in the maintenance of motor functions of dopaminergic neurons.</text>
</comment>
<evidence type="ECO:0000313" key="15">
    <source>
        <dbReference type="EMBL" id="KDR04785.1"/>
    </source>
</evidence>
<sequence>MNTETSEDMSSLSTQANHEAGSETKRKFLAAINLTRAMKSKDEDCVRTENCGLPTTIEVLTSNGQTVPLQRATTQETDVDEACTLGNEITLLVMDSFPKQFSGTRTDSNVDFSESVAPTELPVAEFQHKNDAGDLSDDLSWLINFKPGASSIAAEVEDGHKGGGGNNNNGLIDNRQQHQPDLKLPVRPKRRRQRKRRAEKIKGTAMGHPVEKIRRPPNAFMFFSNEWRKKIAAIYPEESNRQISVRLGGMWKGIEGVHKNVYFALARQAEAEHKKKYPDYVYIPVEARTQKLLREQARDMKFGRTRRLTTAQTSSARPLPAEEHQKGGTTGTPGVASSEGQNKISQNSAPYNTQSATAGISELPL</sequence>
<evidence type="ECO:0000256" key="10">
    <source>
        <dbReference type="ARBA" id="ARBA00032498"/>
    </source>
</evidence>
<keyword evidence="7 12" id="KW-0238">DNA-binding</keyword>
<feature type="compositionally biased region" description="Polar residues" evidence="13">
    <location>
        <begin position="1"/>
        <end position="17"/>
    </location>
</feature>
<evidence type="ECO:0000256" key="11">
    <source>
        <dbReference type="ARBA" id="ARBA00045821"/>
    </source>
</evidence>
<evidence type="ECO:0000256" key="5">
    <source>
        <dbReference type="ARBA" id="ARBA00022860"/>
    </source>
</evidence>
<dbReference type="InterPro" id="IPR009071">
    <property type="entry name" value="HMG_box_dom"/>
</dbReference>
<dbReference type="SUPFAM" id="SSF47095">
    <property type="entry name" value="HMG-box"/>
    <property type="match status" value="1"/>
</dbReference>
<protein>
    <recommendedName>
        <fullName evidence="3">Sex-determining region Y protein</fullName>
    </recommendedName>
    <alternativeName>
        <fullName evidence="10">Testis-determining factor</fullName>
    </alternativeName>
</protein>
<dbReference type="Gene3D" id="1.10.30.10">
    <property type="entry name" value="High mobility group box domain"/>
    <property type="match status" value="1"/>
</dbReference>
<accession>A0A067QHN1</accession>
<feature type="region of interest" description="Disordered" evidence="13">
    <location>
        <begin position="155"/>
        <end position="205"/>
    </location>
</feature>
<dbReference type="CDD" id="cd01389">
    <property type="entry name" value="HMG-box_ROX1-like"/>
    <property type="match status" value="1"/>
</dbReference>
<dbReference type="GO" id="GO:0005516">
    <property type="term" value="F:calmodulin binding"/>
    <property type="evidence" value="ECO:0007669"/>
    <property type="project" value="UniProtKB-KW"/>
</dbReference>
<dbReference type="InterPro" id="IPR050140">
    <property type="entry name" value="SRY-related_HMG-box_TF-like"/>
</dbReference>
<dbReference type="GO" id="GO:0000978">
    <property type="term" value="F:RNA polymerase II cis-regulatory region sequence-specific DNA binding"/>
    <property type="evidence" value="ECO:0007669"/>
    <property type="project" value="TreeGrafter"/>
</dbReference>
<evidence type="ECO:0000256" key="6">
    <source>
        <dbReference type="ARBA" id="ARBA00022928"/>
    </source>
</evidence>
<dbReference type="InParanoid" id="A0A067QHN1"/>
<feature type="region of interest" description="Disordered" evidence="13">
    <location>
        <begin position="1"/>
        <end position="24"/>
    </location>
</feature>
<dbReference type="eggNOG" id="KOG0528">
    <property type="taxonomic scope" value="Eukaryota"/>
</dbReference>
<dbReference type="PANTHER" id="PTHR10270:SF161">
    <property type="entry name" value="SEX-DETERMINING REGION Y PROTEIN"/>
    <property type="match status" value="1"/>
</dbReference>
<reference evidence="15 16" key="1">
    <citation type="journal article" date="2014" name="Nat. Commun.">
        <title>Molecular traces of alternative social organization in a termite genome.</title>
        <authorList>
            <person name="Terrapon N."/>
            <person name="Li C."/>
            <person name="Robertson H.M."/>
            <person name="Ji L."/>
            <person name="Meng X."/>
            <person name="Booth W."/>
            <person name="Chen Z."/>
            <person name="Childers C.P."/>
            <person name="Glastad K.M."/>
            <person name="Gokhale K."/>
            <person name="Gowin J."/>
            <person name="Gronenberg W."/>
            <person name="Hermansen R.A."/>
            <person name="Hu H."/>
            <person name="Hunt B.G."/>
            <person name="Huylmans A.K."/>
            <person name="Khalil S.M."/>
            <person name="Mitchell R.D."/>
            <person name="Munoz-Torres M.C."/>
            <person name="Mustard J.A."/>
            <person name="Pan H."/>
            <person name="Reese J.T."/>
            <person name="Scharf M.E."/>
            <person name="Sun F."/>
            <person name="Vogel H."/>
            <person name="Xiao J."/>
            <person name="Yang W."/>
            <person name="Yang Z."/>
            <person name="Yang Z."/>
            <person name="Zhou J."/>
            <person name="Zhu J."/>
            <person name="Brent C.S."/>
            <person name="Elsik C.G."/>
            <person name="Goodisman M.A."/>
            <person name="Liberles D.A."/>
            <person name="Roe R.M."/>
            <person name="Vargo E.L."/>
            <person name="Vilcinskas A."/>
            <person name="Wang J."/>
            <person name="Bornberg-Bauer E."/>
            <person name="Korb J."/>
            <person name="Zhang G."/>
            <person name="Liebig J."/>
        </authorList>
    </citation>
    <scope>NUCLEOTIDE SEQUENCE [LARGE SCALE GENOMIC DNA]</scope>
    <source>
        <tissue evidence="15">Whole organism</tissue>
    </source>
</reference>
<evidence type="ECO:0000256" key="1">
    <source>
        <dbReference type="ARBA" id="ARBA00004324"/>
    </source>
</evidence>
<dbReference type="OrthoDB" id="6247875at2759"/>
<evidence type="ECO:0000256" key="13">
    <source>
        <dbReference type="SAM" id="MobiDB-lite"/>
    </source>
</evidence>
<keyword evidence="12" id="KW-0539">Nucleus</keyword>
<evidence type="ECO:0000313" key="16">
    <source>
        <dbReference type="Proteomes" id="UP000027135"/>
    </source>
</evidence>
<dbReference type="GO" id="GO:0001228">
    <property type="term" value="F:DNA-binding transcription activator activity, RNA polymerase II-specific"/>
    <property type="evidence" value="ECO:0007669"/>
    <property type="project" value="TreeGrafter"/>
</dbReference>
<dbReference type="Proteomes" id="UP000027135">
    <property type="component" value="Unassembled WGS sequence"/>
</dbReference>
<keyword evidence="4" id="KW-0221">Differentiation</keyword>
<evidence type="ECO:0000256" key="3">
    <source>
        <dbReference type="ARBA" id="ARBA00019052"/>
    </source>
</evidence>
<comment type="subcellular location">
    <subcellularLocation>
        <location evidence="1">Nucleus speckle</location>
    </subcellularLocation>
</comment>
<organism evidence="15 16">
    <name type="scientific">Zootermopsis nevadensis</name>
    <name type="common">Dampwood termite</name>
    <dbReference type="NCBI Taxonomy" id="136037"/>
    <lineage>
        <taxon>Eukaryota</taxon>
        <taxon>Metazoa</taxon>
        <taxon>Ecdysozoa</taxon>
        <taxon>Arthropoda</taxon>
        <taxon>Hexapoda</taxon>
        <taxon>Insecta</taxon>
        <taxon>Pterygota</taxon>
        <taxon>Neoptera</taxon>
        <taxon>Polyneoptera</taxon>
        <taxon>Dictyoptera</taxon>
        <taxon>Blattodea</taxon>
        <taxon>Blattoidea</taxon>
        <taxon>Termitoidae</taxon>
        <taxon>Termopsidae</taxon>
        <taxon>Zootermopsis</taxon>
    </lineage>
</organism>
<dbReference type="EMBL" id="KK869718">
    <property type="protein sequence ID" value="KDR04785.1"/>
    <property type="molecule type" value="Genomic_DNA"/>
</dbReference>
<evidence type="ECO:0000256" key="2">
    <source>
        <dbReference type="ARBA" id="ARBA00005998"/>
    </source>
</evidence>
<dbReference type="GO" id="GO:0007548">
    <property type="term" value="P:sex differentiation"/>
    <property type="evidence" value="ECO:0007669"/>
    <property type="project" value="UniProtKB-KW"/>
</dbReference>
<dbReference type="InterPro" id="IPR036910">
    <property type="entry name" value="HMG_box_dom_sf"/>
</dbReference>
<keyword evidence="16" id="KW-1185">Reference proteome</keyword>
<dbReference type="Pfam" id="PF00505">
    <property type="entry name" value="HMG_box"/>
    <property type="match status" value="1"/>
</dbReference>
<evidence type="ECO:0000256" key="4">
    <source>
        <dbReference type="ARBA" id="ARBA00022782"/>
    </source>
</evidence>
<evidence type="ECO:0000256" key="8">
    <source>
        <dbReference type="ARBA" id="ARBA00023159"/>
    </source>
</evidence>